<evidence type="ECO:0000313" key="9">
    <source>
        <dbReference type="Proteomes" id="UP001151582"/>
    </source>
</evidence>
<reference evidence="8" key="1">
    <citation type="submission" date="2022-07" db="EMBL/GenBank/DDBJ databases">
        <title>Phylogenomic reconstructions and comparative analyses of Kickxellomycotina fungi.</title>
        <authorList>
            <person name="Reynolds N.K."/>
            <person name="Stajich J.E."/>
            <person name="Barry K."/>
            <person name="Grigoriev I.V."/>
            <person name="Crous P."/>
            <person name="Smith M.E."/>
        </authorList>
    </citation>
    <scope>NUCLEOTIDE SEQUENCE</scope>
    <source>
        <strain evidence="8">RSA 567</strain>
    </source>
</reference>
<keyword evidence="2" id="KW-0678">Repressor</keyword>
<keyword evidence="5" id="KW-0539">Nucleus</keyword>
<evidence type="ECO:0000256" key="7">
    <source>
        <dbReference type="SAM" id="MobiDB-lite"/>
    </source>
</evidence>
<evidence type="ECO:0000313" key="8">
    <source>
        <dbReference type="EMBL" id="KAJ1977022.1"/>
    </source>
</evidence>
<comment type="caution">
    <text evidence="8">The sequence shown here is derived from an EMBL/GenBank/DDBJ whole genome shotgun (WGS) entry which is preliminary data.</text>
</comment>
<evidence type="ECO:0000256" key="3">
    <source>
        <dbReference type="ARBA" id="ARBA00023015"/>
    </source>
</evidence>
<dbReference type="Proteomes" id="UP001151582">
    <property type="component" value="Unassembled WGS sequence"/>
</dbReference>
<comment type="subcellular location">
    <subcellularLocation>
        <location evidence="1">Nucleus</location>
    </subcellularLocation>
</comment>
<evidence type="ECO:0008006" key="10">
    <source>
        <dbReference type="Google" id="ProtNLM"/>
    </source>
</evidence>
<dbReference type="InterPro" id="IPR013907">
    <property type="entry name" value="Sds3"/>
</dbReference>
<keyword evidence="4" id="KW-0804">Transcription</keyword>
<dbReference type="Pfam" id="PF08598">
    <property type="entry name" value="Sds3"/>
    <property type="match status" value="1"/>
</dbReference>
<keyword evidence="3" id="KW-0805">Transcription regulation</keyword>
<dbReference type="GO" id="GO:0005654">
    <property type="term" value="C:nucleoplasm"/>
    <property type="evidence" value="ECO:0007669"/>
    <property type="project" value="UniProtKB-ARBA"/>
</dbReference>
<sequence>MSAYSASHRSETSAPYYGGNPNVQDAPADRDLHHAIMQRLVTINQEFCANRESIYEDKVKEINQDIRDVCAGNHPIYLDKVKRLSAIRDEAIHKAKLHYEYQLDSAYQQYSEDMRKAEEEYTSEKEELREKLRANIEDRLKRLNEDKDILDITQDFNLDGSSRGNTKRNLRKRGADQAEPAKPSKRKHAATTALNCRLPEDEATDDLALMKKNICRHEASVEFLGEPNSSATVASGSACSVLVEFKPLGPTEGSG</sequence>
<evidence type="ECO:0000256" key="1">
    <source>
        <dbReference type="ARBA" id="ARBA00004123"/>
    </source>
</evidence>
<gene>
    <name evidence="8" type="ORF">H4R34_003749</name>
</gene>
<keyword evidence="9" id="KW-1185">Reference proteome</keyword>
<name>A0A9W8AZF5_9FUNG</name>
<evidence type="ECO:0000256" key="5">
    <source>
        <dbReference type="ARBA" id="ARBA00023242"/>
    </source>
</evidence>
<evidence type="ECO:0000256" key="4">
    <source>
        <dbReference type="ARBA" id="ARBA00023163"/>
    </source>
</evidence>
<feature type="region of interest" description="Disordered" evidence="7">
    <location>
        <begin position="156"/>
        <end position="191"/>
    </location>
</feature>
<evidence type="ECO:0000256" key="6">
    <source>
        <dbReference type="SAM" id="Coils"/>
    </source>
</evidence>
<feature type="coiled-coil region" evidence="6">
    <location>
        <begin position="107"/>
        <end position="153"/>
    </location>
</feature>
<dbReference type="EMBL" id="JANBQB010000379">
    <property type="protein sequence ID" value="KAJ1977022.1"/>
    <property type="molecule type" value="Genomic_DNA"/>
</dbReference>
<dbReference type="PANTHER" id="PTHR21964">
    <property type="entry name" value="BREAST CANCER METASTASIS-SUPPRESSOR 1"/>
    <property type="match status" value="1"/>
</dbReference>
<dbReference type="AlphaFoldDB" id="A0A9W8AZF5"/>
<keyword evidence="6" id="KW-0175">Coiled coil</keyword>
<proteinExistence type="predicted"/>
<accession>A0A9W8AZF5</accession>
<dbReference type="OrthoDB" id="70376at2759"/>
<evidence type="ECO:0000256" key="2">
    <source>
        <dbReference type="ARBA" id="ARBA00022491"/>
    </source>
</evidence>
<organism evidence="8 9">
    <name type="scientific">Dimargaris verticillata</name>
    <dbReference type="NCBI Taxonomy" id="2761393"/>
    <lineage>
        <taxon>Eukaryota</taxon>
        <taxon>Fungi</taxon>
        <taxon>Fungi incertae sedis</taxon>
        <taxon>Zoopagomycota</taxon>
        <taxon>Kickxellomycotina</taxon>
        <taxon>Dimargaritomycetes</taxon>
        <taxon>Dimargaritales</taxon>
        <taxon>Dimargaritaceae</taxon>
        <taxon>Dimargaris</taxon>
    </lineage>
</organism>
<dbReference type="GO" id="GO:0010468">
    <property type="term" value="P:regulation of gene expression"/>
    <property type="evidence" value="ECO:0007669"/>
    <property type="project" value="UniProtKB-ARBA"/>
</dbReference>
<dbReference type="SMART" id="SM01401">
    <property type="entry name" value="Sds3"/>
    <property type="match status" value="1"/>
</dbReference>
<protein>
    <recommendedName>
        <fullName evidence="10">Sds3-like-domain-containing protein</fullName>
    </recommendedName>
</protein>
<feature type="region of interest" description="Disordered" evidence="7">
    <location>
        <begin position="1"/>
        <end position="27"/>
    </location>
</feature>